<comment type="caution">
    <text evidence="1">The sequence shown here is derived from an EMBL/GenBank/DDBJ whole genome shotgun (WGS) entry which is preliminary data.</text>
</comment>
<organism evidence="1 2">
    <name type="scientific">Nannocystis bainbridge</name>
    <dbReference type="NCBI Taxonomy" id="2995303"/>
    <lineage>
        <taxon>Bacteria</taxon>
        <taxon>Pseudomonadati</taxon>
        <taxon>Myxococcota</taxon>
        <taxon>Polyangia</taxon>
        <taxon>Nannocystales</taxon>
        <taxon>Nannocystaceae</taxon>
        <taxon>Nannocystis</taxon>
    </lineage>
</organism>
<sequence>MNRKRTAVILCEDKQASTLLYQYLKHERRFKHVIVLPLPAGEGCGSQYVRERFPGELRKQRDKAVASVLVVHTDADNRTVAERKQELAAALAREEVAPRQPGEPVALVVPRWETENWLHHFLDRPAVTESERYPKFSGEEARAAKPTVAALVSLVDGSSNAPKNLPSIEESALELRRLP</sequence>
<evidence type="ECO:0000313" key="2">
    <source>
        <dbReference type="Proteomes" id="UP001221686"/>
    </source>
</evidence>
<reference evidence="1 2" key="1">
    <citation type="submission" date="2022-11" db="EMBL/GenBank/DDBJ databases">
        <title>Minimal conservation of predation-associated metabolite biosynthetic gene clusters underscores biosynthetic potential of Myxococcota including descriptions for ten novel species: Archangium lansinium sp. nov., Myxococcus landrumus sp. nov., Nannocystis bai.</title>
        <authorList>
            <person name="Ahearne A."/>
            <person name="Stevens C."/>
            <person name="Dowd S."/>
        </authorList>
    </citation>
    <scope>NUCLEOTIDE SEQUENCE [LARGE SCALE GENOMIC DNA]</scope>
    <source>
        <strain evidence="1 2">BB15-2</strain>
    </source>
</reference>
<keyword evidence="2" id="KW-1185">Reference proteome</keyword>
<gene>
    <name evidence="1" type="ORF">POL25_13420</name>
</gene>
<evidence type="ECO:0008006" key="3">
    <source>
        <dbReference type="Google" id="ProtNLM"/>
    </source>
</evidence>
<evidence type="ECO:0000313" key="1">
    <source>
        <dbReference type="EMBL" id="MDC0717900.1"/>
    </source>
</evidence>
<protein>
    <recommendedName>
        <fullName evidence="3">DUF4276 family protein</fullName>
    </recommendedName>
</protein>
<dbReference type="Proteomes" id="UP001221686">
    <property type="component" value="Unassembled WGS sequence"/>
</dbReference>
<accession>A0ABT5DWG5</accession>
<dbReference type="RefSeq" id="WP_272086381.1">
    <property type="nucleotide sequence ID" value="NZ_JAQNDL010000001.1"/>
</dbReference>
<name>A0ABT5DWG5_9BACT</name>
<proteinExistence type="predicted"/>
<dbReference type="EMBL" id="JAQNDL010000001">
    <property type="protein sequence ID" value="MDC0717900.1"/>
    <property type="molecule type" value="Genomic_DNA"/>
</dbReference>